<accession>A0A7Z0GIY7</accession>
<dbReference type="Proteomes" id="UP000535437">
    <property type="component" value="Unassembled WGS sequence"/>
</dbReference>
<dbReference type="PANTHER" id="PTHR44169">
    <property type="entry name" value="NADPH-DEPENDENT 1-ACYLDIHYDROXYACETONE PHOSPHATE REDUCTASE"/>
    <property type="match status" value="1"/>
</dbReference>
<sequence length="278" mass="28936">MGGDVALVTGGSSGIGEITARQLHDAGFTVYAAARRADKMAGLEEAGVHTVTLDVTDEASARRAVEGIVAESGGIDVLVNNAGYGSYGAVEDVPLTEAQAQLDVNVLGLARMAQLVLPGMRARGSGTIINISSMGGRFVTPLGGWYHASKYAVEALSDAMRLELAPFGIDVVVIEPGSIRSAWGSIAAEKVRHASGSGPYARQAEAVAKTLDASARPDFRAASDPEVVARGIVRAAGARRPRSRYAIGRGSAPAIALSRVLPDRVFDRLIARAFGVRR</sequence>
<keyword evidence="2" id="KW-0560">Oxidoreductase</keyword>
<dbReference type="Gene3D" id="3.40.50.720">
    <property type="entry name" value="NAD(P)-binding Rossmann-like Domain"/>
    <property type="match status" value="1"/>
</dbReference>
<protein>
    <submittedName>
        <fullName evidence="4">NAD(P)-dependent dehydrogenase (Short-subunit alcohol dehydrogenase family)</fullName>
    </submittedName>
</protein>
<comment type="similarity">
    <text evidence="1 3">Belongs to the short-chain dehydrogenases/reductases (SDR) family.</text>
</comment>
<evidence type="ECO:0000256" key="1">
    <source>
        <dbReference type="ARBA" id="ARBA00006484"/>
    </source>
</evidence>
<evidence type="ECO:0000313" key="5">
    <source>
        <dbReference type="Proteomes" id="UP000535437"/>
    </source>
</evidence>
<evidence type="ECO:0000256" key="2">
    <source>
        <dbReference type="ARBA" id="ARBA00023002"/>
    </source>
</evidence>
<keyword evidence="5" id="KW-1185">Reference proteome</keyword>
<dbReference type="NCBIfam" id="NF004826">
    <property type="entry name" value="PRK06182.1"/>
    <property type="match status" value="1"/>
</dbReference>
<dbReference type="SUPFAM" id="SSF51735">
    <property type="entry name" value="NAD(P)-binding Rossmann-fold domains"/>
    <property type="match status" value="1"/>
</dbReference>
<dbReference type="AlphaFoldDB" id="A0A7Z0GIY7"/>
<evidence type="ECO:0000313" key="4">
    <source>
        <dbReference type="EMBL" id="NYJ76855.1"/>
    </source>
</evidence>
<dbReference type="PANTHER" id="PTHR44169:SF6">
    <property type="entry name" value="NADPH-DEPENDENT 1-ACYLDIHYDROXYACETONE PHOSPHATE REDUCTASE"/>
    <property type="match status" value="1"/>
</dbReference>
<dbReference type="PRINTS" id="PR00080">
    <property type="entry name" value="SDRFAMILY"/>
</dbReference>
<reference evidence="4 5" key="1">
    <citation type="submission" date="2020-07" db="EMBL/GenBank/DDBJ databases">
        <title>Sequencing the genomes of 1000 actinobacteria strains.</title>
        <authorList>
            <person name="Klenk H.-P."/>
        </authorList>
    </citation>
    <scope>NUCLEOTIDE SEQUENCE [LARGE SCALE GENOMIC DNA]</scope>
    <source>
        <strain evidence="4 5">DSM 15475</strain>
    </source>
</reference>
<dbReference type="GO" id="GO:0016491">
    <property type="term" value="F:oxidoreductase activity"/>
    <property type="evidence" value="ECO:0007669"/>
    <property type="project" value="UniProtKB-KW"/>
</dbReference>
<comment type="caution">
    <text evidence="4">The sequence shown here is derived from an EMBL/GenBank/DDBJ whole genome shotgun (WGS) entry which is preliminary data.</text>
</comment>
<dbReference type="InterPro" id="IPR002347">
    <property type="entry name" value="SDR_fam"/>
</dbReference>
<evidence type="ECO:0000256" key="3">
    <source>
        <dbReference type="RuleBase" id="RU000363"/>
    </source>
</evidence>
<dbReference type="PRINTS" id="PR00081">
    <property type="entry name" value="GDHRDH"/>
</dbReference>
<dbReference type="CDD" id="cd05374">
    <property type="entry name" value="17beta-HSD-like_SDR_c"/>
    <property type="match status" value="1"/>
</dbReference>
<proteinExistence type="inferred from homology"/>
<dbReference type="RefSeq" id="WP_179540416.1">
    <property type="nucleotide sequence ID" value="NZ_BAAALL010000010.1"/>
</dbReference>
<organism evidence="4 5">
    <name type="scientific">Nesterenkonia xinjiangensis</name>
    <dbReference type="NCBI Taxonomy" id="225327"/>
    <lineage>
        <taxon>Bacteria</taxon>
        <taxon>Bacillati</taxon>
        <taxon>Actinomycetota</taxon>
        <taxon>Actinomycetes</taxon>
        <taxon>Micrococcales</taxon>
        <taxon>Micrococcaceae</taxon>
        <taxon>Nesterenkonia</taxon>
    </lineage>
</organism>
<gene>
    <name evidence="4" type="ORF">HNR09_000266</name>
</gene>
<dbReference type="InterPro" id="IPR036291">
    <property type="entry name" value="NAD(P)-bd_dom_sf"/>
</dbReference>
<dbReference type="EMBL" id="JACCFY010000001">
    <property type="protein sequence ID" value="NYJ76855.1"/>
    <property type="molecule type" value="Genomic_DNA"/>
</dbReference>
<dbReference type="Pfam" id="PF00106">
    <property type="entry name" value="adh_short"/>
    <property type="match status" value="1"/>
</dbReference>
<name>A0A7Z0GIY7_9MICC</name>